<name>A0AAD4DK04_9FUNG</name>
<dbReference type="GO" id="GO:0004497">
    <property type="term" value="F:monooxygenase activity"/>
    <property type="evidence" value="ECO:0007669"/>
    <property type="project" value="InterPro"/>
</dbReference>
<dbReference type="Proteomes" id="UP001194580">
    <property type="component" value="Unassembled WGS sequence"/>
</dbReference>
<feature type="domain" description="FAD-binding" evidence="5">
    <location>
        <begin position="299"/>
        <end position="381"/>
    </location>
</feature>
<dbReference type="Gene3D" id="3.50.50.60">
    <property type="entry name" value="FAD/NAD(P)-binding domain"/>
    <property type="match status" value="1"/>
</dbReference>
<organism evidence="6 7">
    <name type="scientific">Linnemannia exigua</name>
    <dbReference type="NCBI Taxonomy" id="604196"/>
    <lineage>
        <taxon>Eukaryota</taxon>
        <taxon>Fungi</taxon>
        <taxon>Fungi incertae sedis</taxon>
        <taxon>Mucoromycota</taxon>
        <taxon>Mortierellomycotina</taxon>
        <taxon>Mortierellomycetes</taxon>
        <taxon>Mortierellales</taxon>
        <taxon>Mortierellaceae</taxon>
        <taxon>Linnemannia</taxon>
    </lineage>
</organism>
<comment type="similarity">
    <text evidence="1">Belongs to the paxM FAD-dependent monooxygenase family.</text>
</comment>
<dbReference type="InterPro" id="IPR002938">
    <property type="entry name" value="FAD-bd"/>
</dbReference>
<evidence type="ECO:0000259" key="5">
    <source>
        <dbReference type="Pfam" id="PF01494"/>
    </source>
</evidence>
<keyword evidence="4" id="KW-0560">Oxidoreductase</keyword>
<evidence type="ECO:0000256" key="4">
    <source>
        <dbReference type="ARBA" id="ARBA00023002"/>
    </source>
</evidence>
<dbReference type="PANTHER" id="PTHR47356">
    <property type="entry name" value="FAD-DEPENDENT MONOOXYGENASE ASQG-RELATED"/>
    <property type="match status" value="1"/>
</dbReference>
<feature type="domain" description="FAD-binding" evidence="5">
    <location>
        <begin position="8"/>
        <end position="174"/>
    </location>
</feature>
<reference evidence="6" key="1">
    <citation type="journal article" date="2020" name="Fungal Divers.">
        <title>Resolving the Mortierellaceae phylogeny through synthesis of multi-gene phylogenetics and phylogenomics.</title>
        <authorList>
            <person name="Vandepol N."/>
            <person name="Liber J."/>
            <person name="Desiro A."/>
            <person name="Na H."/>
            <person name="Kennedy M."/>
            <person name="Barry K."/>
            <person name="Grigoriev I.V."/>
            <person name="Miller A.N."/>
            <person name="O'Donnell K."/>
            <person name="Stajich J.E."/>
            <person name="Bonito G."/>
        </authorList>
    </citation>
    <scope>NUCLEOTIDE SEQUENCE</scope>
    <source>
        <strain evidence="6">NRRL 28262</strain>
    </source>
</reference>
<keyword evidence="7" id="KW-1185">Reference proteome</keyword>
<dbReference type="PANTHER" id="PTHR47356:SF2">
    <property type="entry name" value="FAD-BINDING DOMAIN-CONTAINING PROTEIN-RELATED"/>
    <property type="match status" value="1"/>
</dbReference>
<evidence type="ECO:0000313" key="6">
    <source>
        <dbReference type="EMBL" id="KAG0280171.1"/>
    </source>
</evidence>
<dbReference type="Pfam" id="PF01494">
    <property type="entry name" value="FAD_binding_3"/>
    <property type="match status" value="2"/>
</dbReference>
<sequence>MTDSTKPTVLIVGGGIGGVALGMLLHKAGVPFEIYERATTVKPLGTAMNFNATTAVMMKQCGVYDEFMAVAKPFSAVQVGNTHRTIDYKIDFSEQEELFGAKGFIISRPDIYDLLVRQVPKEHFHLGKKVISSEQTNEGVILRFSDGTTAEGHILVGADGAYSSIRQHMYDQLKKEGRLPATDGEPLPFSSLCLVGQTKSLDPSVFPSLALDESQVMTVLIKDTPYACSIFTTKKNTVAWAVGEILDENRSKEGEKNEEWGPGAAEAMCQLSRDFPVISGGEKPLTMGDLIDWTDKDYITKVMLEEKVFETWYDGRIVLLGDACHKINPAGGAGATNAVHDAVTIANWIHALPPNPTKQEIESYFEEYKKERLPKAKEAYDSSRMFKSISSKSYLGWIAAVCFKHMPSWMNRTLLSSMMAYRPTVSFLPDAEDKGTVKPAHQHSLETRRILKERQEAATTAAVKA</sequence>
<proteinExistence type="inferred from homology"/>
<dbReference type="SUPFAM" id="SSF51905">
    <property type="entry name" value="FAD/NAD(P)-binding domain"/>
    <property type="match status" value="1"/>
</dbReference>
<protein>
    <recommendedName>
        <fullName evidence="5">FAD-binding domain-containing protein</fullName>
    </recommendedName>
</protein>
<dbReference type="InterPro" id="IPR036188">
    <property type="entry name" value="FAD/NAD-bd_sf"/>
</dbReference>
<dbReference type="GO" id="GO:0071949">
    <property type="term" value="F:FAD binding"/>
    <property type="evidence" value="ECO:0007669"/>
    <property type="project" value="InterPro"/>
</dbReference>
<evidence type="ECO:0000313" key="7">
    <source>
        <dbReference type="Proteomes" id="UP001194580"/>
    </source>
</evidence>
<keyword evidence="3" id="KW-0274">FAD</keyword>
<gene>
    <name evidence="6" type="ORF">BGZ95_011097</name>
</gene>
<comment type="caution">
    <text evidence="6">The sequence shown here is derived from an EMBL/GenBank/DDBJ whole genome shotgun (WGS) entry which is preliminary data.</text>
</comment>
<dbReference type="PRINTS" id="PR00420">
    <property type="entry name" value="RNGMNOXGNASE"/>
</dbReference>
<evidence type="ECO:0000256" key="3">
    <source>
        <dbReference type="ARBA" id="ARBA00022827"/>
    </source>
</evidence>
<dbReference type="AlphaFoldDB" id="A0AAD4DK04"/>
<accession>A0AAD4DK04</accession>
<keyword evidence="2" id="KW-0285">Flavoprotein</keyword>
<dbReference type="EMBL" id="JAAAIL010000080">
    <property type="protein sequence ID" value="KAG0280171.1"/>
    <property type="molecule type" value="Genomic_DNA"/>
</dbReference>
<dbReference type="InterPro" id="IPR050562">
    <property type="entry name" value="FAD_mOase_fung"/>
</dbReference>
<evidence type="ECO:0000256" key="1">
    <source>
        <dbReference type="ARBA" id="ARBA00007992"/>
    </source>
</evidence>
<evidence type="ECO:0000256" key="2">
    <source>
        <dbReference type="ARBA" id="ARBA00022630"/>
    </source>
</evidence>